<accession>A0AA36AR36</accession>
<name>A0AA36AR36_OCTVU</name>
<dbReference type="Proteomes" id="UP001162480">
    <property type="component" value="Chromosome 3"/>
</dbReference>
<keyword evidence="2" id="KW-1185">Reference proteome</keyword>
<reference evidence="1" key="1">
    <citation type="submission" date="2023-08" db="EMBL/GenBank/DDBJ databases">
        <authorList>
            <person name="Alioto T."/>
            <person name="Alioto T."/>
            <person name="Gomez Garrido J."/>
        </authorList>
    </citation>
    <scope>NUCLEOTIDE SEQUENCE</scope>
</reference>
<protein>
    <submittedName>
        <fullName evidence="1">Uncharacterized protein</fullName>
    </submittedName>
</protein>
<evidence type="ECO:0000313" key="1">
    <source>
        <dbReference type="EMBL" id="CAI9720149.1"/>
    </source>
</evidence>
<dbReference type="AlphaFoldDB" id="A0AA36AR36"/>
<proteinExistence type="predicted"/>
<organism evidence="1 2">
    <name type="scientific">Octopus vulgaris</name>
    <name type="common">Common octopus</name>
    <dbReference type="NCBI Taxonomy" id="6645"/>
    <lineage>
        <taxon>Eukaryota</taxon>
        <taxon>Metazoa</taxon>
        <taxon>Spiralia</taxon>
        <taxon>Lophotrochozoa</taxon>
        <taxon>Mollusca</taxon>
        <taxon>Cephalopoda</taxon>
        <taxon>Coleoidea</taxon>
        <taxon>Octopodiformes</taxon>
        <taxon>Octopoda</taxon>
        <taxon>Incirrata</taxon>
        <taxon>Octopodidae</taxon>
        <taxon>Octopus</taxon>
    </lineage>
</organism>
<dbReference type="EMBL" id="OX597816">
    <property type="protein sequence ID" value="CAI9720149.1"/>
    <property type="molecule type" value="Genomic_DNA"/>
</dbReference>
<gene>
    <name evidence="1" type="ORF">OCTVUL_1B009069</name>
</gene>
<sequence length="157" mass="18142">MIYYKKGFYNATGSVFTSKPGVKFGNKIHYEFKKYHLISLDDHMGELIIRLAIYYTGDSRDLGINHSLDKVSRNDNQYYEHCFSPTTKYSKISKTSGNMAYFDILIFQEESYKHYRVSLLSVPFSIDSVFINPSSILEVLTVILKNITPQPKKEVIS</sequence>
<evidence type="ECO:0000313" key="2">
    <source>
        <dbReference type="Proteomes" id="UP001162480"/>
    </source>
</evidence>